<keyword evidence="3" id="KW-0804">Transcription</keyword>
<dbReference type="InterPro" id="IPR050109">
    <property type="entry name" value="HTH-type_TetR-like_transc_reg"/>
</dbReference>
<evidence type="ECO:0000259" key="5">
    <source>
        <dbReference type="PROSITE" id="PS50977"/>
    </source>
</evidence>
<accession>A0R7Y9</accession>
<keyword evidence="1" id="KW-0805">Transcription regulation</keyword>
<evidence type="ECO:0000256" key="1">
    <source>
        <dbReference type="ARBA" id="ARBA00023015"/>
    </source>
</evidence>
<dbReference type="eggNOG" id="COG1309">
    <property type="taxonomic scope" value="Bacteria"/>
</dbReference>
<dbReference type="InterPro" id="IPR041490">
    <property type="entry name" value="KstR2_TetR_C"/>
</dbReference>
<dbReference type="Gene3D" id="1.10.357.10">
    <property type="entry name" value="Tetracycline Repressor, domain 2"/>
    <property type="match status" value="1"/>
</dbReference>
<evidence type="ECO:0000313" key="7">
    <source>
        <dbReference type="Proteomes" id="UP000006732"/>
    </source>
</evidence>
<proteinExistence type="predicted"/>
<keyword evidence="7" id="KW-1185">Reference proteome</keyword>
<protein>
    <submittedName>
        <fullName evidence="6">Transcriptional regulator, TetR family</fullName>
    </submittedName>
</protein>
<dbReference type="PRINTS" id="PR00455">
    <property type="entry name" value="HTHTETR"/>
</dbReference>
<dbReference type="Pfam" id="PF00440">
    <property type="entry name" value="TetR_N"/>
    <property type="match status" value="1"/>
</dbReference>
<dbReference type="GO" id="GO:0000976">
    <property type="term" value="F:transcription cis-regulatory region binding"/>
    <property type="evidence" value="ECO:0007669"/>
    <property type="project" value="TreeGrafter"/>
</dbReference>
<dbReference type="SUPFAM" id="SSF46689">
    <property type="entry name" value="Homeodomain-like"/>
    <property type="match status" value="1"/>
</dbReference>
<geneLocation type="plasmid" evidence="6 7">
    <name>pPRO1</name>
</geneLocation>
<keyword evidence="6" id="KW-0614">Plasmid</keyword>
<dbReference type="InterPro" id="IPR036271">
    <property type="entry name" value="Tet_transcr_reg_TetR-rel_C_sf"/>
</dbReference>
<dbReference type="InterPro" id="IPR001647">
    <property type="entry name" value="HTH_TetR"/>
</dbReference>
<feature type="DNA-binding region" description="H-T-H motif" evidence="4">
    <location>
        <begin position="40"/>
        <end position="59"/>
    </location>
</feature>
<evidence type="ECO:0000256" key="4">
    <source>
        <dbReference type="PROSITE-ProRule" id="PRU00335"/>
    </source>
</evidence>
<dbReference type="SUPFAM" id="SSF48498">
    <property type="entry name" value="Tetracyclin repressor-like, C-terminal domain"/>
    <property type="match status" value="1"/>
</dbReference>
<dbReference type="InterPro" id="IPR009057">
    <property type="entry name" value="Homeodomain-like_sf"/>
</dbReference>
<reference evidence="6 7" key="1">
    <citation type="submission" date="2006-10" db="EMBL/GenBank/DDBJ databases">
        <title>Complete sequence of plasmid pPRO1 of Pelobacter propionicus DSM 2379.</title>
        <authorList>
            <consortium name="US DOE Joint Genome Institute"/>
            <person name="Copeland A."/>
            <person name="Lucas S."/>
            <person name="Lapidus A."/>
            <person name="Barry K."/>
            <person name="Detter J.C."/>
            <person name="Glavina del Rio T."/>
            <person name="Hammon N."/>
            <person name="Israni S."/>
            <person name="Dalin E."/>
            <person name="Tice H."/>
            <person name="Pitluck S."/>
            <person name="Saunders E."/>
            <person name="Brettin T."/>
            <person name="Bruce D."/>
            <person name="Han C."/>
            <person name="Tapia R."/>
            <person name="Schmutz J."/>
            <person name="Larimer F."/>
            <person name="Land M."/>
            <person name="Hauser L."/>
            <person name="Kyrpides N."/>
            <person name="Kim E."/>
            <person name="Lovley D."/>
            <person name="Richardson P."/>
        </authorList>
    </citation>
    <scope>NUCLEOTIDE SEQUENCE [LARGE SCALE GENOMIC DNA]</scope>
    <source>
        <strain evidence="7">DSM 2379 / NBRC 103807 / OttBd1</strain>
        <plasmid evidence="7">Plasmid pPRO1</plasmid>
    </source>
</reference>
<evidence type="ECO:0000256" key="3">
    <source>
        <dbReference type="ARBA" id="ARBA00023163"/>
    </source>
</evidence>
<dbReference type="HOGENOM" id="CLU_069356_12_3_7"/>
<dbReference type="Gene3D" id="1.10.10.60">
    <property type="entry name" value="Homeodomain-like"/>
    <property type="match status" value="1"/>
</dbReference>
<organism evidence="6 7">
    <name type="scientific">Pelobacter propionicus (strain DSM 2379 / NBRC 103807 / OttBd1)</name>
    <dbReference type="NCBI Taxonomy" id="338966"/>
    <lineage>
        <taxon>Bacteria</taxon>
        <taxon>Pseudomonadati</taxon>
        <taxon>Thermodesulfobacteriota</taxon>
        <taxon>Desulfuromonadia</taxon>
        <taxon>Desulfuromonadales</taxon>
        <taxon>Desulfuromonadaceae</taxon>
        <taxon>Pelobacter</taxon>
    </lineage>
</organism>
<name>A0R7Y9_PELPD</name>
<evidence type="ECO:0000313" key="6">
    <source>
        <dbReference type="EMBL" id="ABL01300.1"/>
    </source>
</evidence>
<feature type="domain" description="HTH tetR-type" evidence="5">
    <location>
        <begin position="17"/>
        <end position="77"/>
    </location>
</feature>
<dbReference type="EMBL" id="CP000483">
    <property type="protein sequence ID" value="ABL01300.1"/>
    <property type="molecule type" value="Genomic_DNA"/>
</dbReference>
<sequence>MNNSSHEVVMLEKKSTRVRKEEIIQAAFDIVGKKGVRSLTISALAKMAGMSEANIYRHFSGKDDVFTALAEYIRRAVMGKAAVIAAGSRNPLNKLELIFFSHMSIIAEQPGIPRFVFSEDTHLGHRLVAETLALSIGSYVETISGLIAAGIAEGELKQDLSPRETALTFLGMIQFTALRWTIGGSSFDIRDEAKKLWENFLHLVS</sequence>
<evidence type="ECO:0000256" key="2">
    <source>
        <dbReference type="ARBA" id="ARBA00023125"/>
    </source>
</evidence>
<dbReference type="PROSITE" id="PS50977">
    <property type="entry name" value="HTH_TETR_2"/>
    <property type="match status" value="1"/>
</dbReference>
<dbReference type="PANTHER" id="PTHR30055">
    <property type="entry name" value="HTH-TYPE TRANSCRIPTIONAL REGULATOR RUTR"/>
    <property type="match status" value="1"/>
</dbReference>
<dbReference type="Pfam" id="PF17932">
    <property type="entry name" value="TetR_C_24"/>
    <property type="match status" value="1"/>
</dbReference>
<keyword evidence="2 4" id="KW-0238">DNA-binding</keyword>
<dbReference type="AlphaFoldDB" id="A0R7Y9"/>
<dbReference type="GO" id="GO:0003700">
    <property type="term" value="F:DNA-binding transcription factor activity"/>
    <property type="evidence" value="ECO:0007669"/>
    <property type="project" value="TreeGrafter"/>
</dbReference>
<dbReference type="Proteomes" id="UP000006732">
    <property type="component" value="Plasmid pPRO1"/>
</dbReference>
<dbReference type="KEGG" id="ppd:Ppro_3709"/>
<gene>
    <name evidence="6" type="ordered locus">Ppro_3709</name>
</gene>
<dbReference type="PANTHER" id="PTHR30055:SF240">
    <property type="entry name" value="HTH-TYPE TRANSCRIPTIONAL REGULATOR ACRR"/>
    <property type="match status" value="1"/>
</dbReference>